<evidence type="ECO:0000313" key="12">
    <source>
        <dbReference type="Proteomes" id="UP000636661"/>
    </source>
</evidence>
<evidence type="ECO:0000256" key="7">
    <source>
        <dbReference type="ARBA" id="ARBA00024060"/>
    </source>
</evidence>
<dbReference type="CDD" id="cd08199">
    <property type="entry name" value="EEVS"/>
    <property type="match status" value="1"/>
</dbReference>
<feature type="domain" description="3-dehydroquinate synthase N-terminal" evidence="9">
    <location>
        <begin position="80"/>
        <end position="192"/>
    </location>
</feature>
<name>A0A918I1A7_9ACTN</name>
<dbReference type="Gene3D" id="3.40.50.1970">
    <property type="match status" value="1"/>
</dbReference>
<dbReference type="SUPFAM" id="SSF56796">
    <property type="entry name" value="Dehydroquinate synthase-like"/>
    <property type="match status" value="1"/>
</dbReference>
<dbReference type="InterPro" id="IPR056179">
    <property type="entry name" value="DHQS_C"/>
</dbReference>
<evidence type="ECO:0000256" key="8">
    <source>
        <dbReference type="ARBA" id="ARBA00024092"/>
    </source>
</evidence>
<sequence>MNHASRQQSWKIQTELPVAYEIVESHGLLNPENPELLTIPGGGRGSGTRLVILDHSVDELYGAAVRAYFSENEVKVEYLTLPGSEENKSIERVLEVVNKLNEVGTNRLSSPPIVIGGGVVADVVGLAASLYRRGIPFVRVPTTLLGQVDVSVAAKSGINYGGYRNRLGAYTPPPRTLIDRSFLATVPDRQLRNGMGEIFKMALIKDLRLFELLEEYGAELIETRFQDPEPGSDGLPGTVADEVIGRAIAGMAEELQPNLWEKDLKRSVDYGHSFSPLVEMRALPELLHGEAVAMDCVFSALIAAGRGLIDGGRLERIVAVARRMGLEPSHPLFCDVALVLEGLADTVLHRDGMQNLPMLTAIGEVCFLNDVTEAEIERACDGMARLLGTDAGRPGRPVGADR</sequence>
<dbReference type="Proteomes" id="UP000636661">
    <property type="component" value="Unassembled WGS sequence"/>
</dbReference>
<dbReference type="Pfam" id="PF01761">
    <property type="entry name" value="DHQ_synthase"/>
    <property type="match status" value="1"/>
</dbReference>
<proteinExistence type="predicted"/>
<feature type="domain" description="3-dehydroquinate synthase C-terminal" evidence="10">
    <location>
        <begin position="194"/>
        <end position="330"/>
    </location>
</feature>
<dbReference type="GO" id="GO:0003856">
    <property type="term" value="F:3-dehydroquinate synthase activity"/>
    <property type="evidence" value="ECO:0007669"/>
    <property type="project" value="TreeGrafter"/>
</dbReference>
<organism evidence="11 12">
    <name type="scientific">Streptomyces lavendofoliae</name>
    <dbReference type="NCBI Taxonomy" id="67314"/>
    <lineage>
        <taxon>Bacteria</taxon>
        <taxon>Bacillati</taxon>
        <taxon>Actinomycetota</taxon>
        <taxon>Actinomycetes</taxon>
        <taxon>Kitasatosporales</taxon>
        <taxon>Streptomycetaceae</taxon>
        <taxon>Streptomyces</taxon>
    </lineage>
</organism>
<keyword evidence="4" id="KW-0520">NAD</keyword>
<dbReference type="InterPro" id="IPR030960">
    <property type="entry name" value="DHQS/DOIS_N"/>
</dbReference>
<comment type="caution">
    <text evidence="11">The sequence shown here is derived from an EMBL/GenBank/DDBJ whole genome shotgun (WGS) entry which is preliminary data.</text>
</comment>
<dbReference type="PANTHER" id="PTHR43622:SF3">
    <property type="entry name" value="2-EPI-5-EPI-VALIOLONE SYNTHASE"/>
    <property type="match status" value="1"/>
</dbReference>
<evidence type="ECO:0000256" key="3">
    <source>
        <dbReference type="ARBA" id="ARBA00022741"/>
    </source>
</evidence>
<gene>
    <name evidence="11" type="ORF">GCM10010274_42940</name>
</gene>
<reference evidence="11" key="1">
    <citation type="journal article" date="2014" name="Int. J. Syst. Evol. Microbiol.">
        <title>Complete genome sequence of Corynebacterium casei LMG S-19264T (=DSM 44701T), isolated from a smear-ripened cheese.</title>
        <authorList>
            <consortium name="US DOE Joint Genome Institute (JGI-PGF)"/>
            <person name="Walter F."/>
            <person name="Albersmeier A."/>
            <person name="Kalinowski J."/>
            <person name="Ruckert C."/>
        </authorList>
    </citation>
    <scope>NUCLEOTIDE SEQUENCE</scope>
    <source>
        <strain evidence="11">JCM 4391</strain>
    </source>
</reference>
<dbReference type="PANTHER" id="PTHR43622">
    <property type="entry name" value="3-DEHYDROQUINATE SYNTHASE"/>
    <property type="match status" value="1"/>
</dbReference>
<accession>A0A918I1A7</accession>
<reference evidence="11" key="2">
    <citation type="submission" date="2020-09" db="EMBL/GenBank/DDBJ databases">
        <authorList>
            <person name="Sun Q."/>
            <person name="Ohkuma M."/>
        </authorList>
    </citation>
    <scope>NUCLEOTIDE SEQUENCE</scope>
    <source>
        <strain evidence="11">JCM 4391</strain>
    </source>
</reference>
<keyword evidence="12" id="KW-1185">Reference proteome</keyword>
<dbReference type="AlphaFoldDB" id="A0A918I1A7"/>
<dbReference type="Pfam" id="PF24621">
    <property type="entry name" value="DHQS_C"/>
    <property type="match status" value="1"/>
</dbReference>
<dbReference type="GO" id="GO:0046872">
    <property type="term" value="F:metal ion binding"/>
    <property type="evidence" value="ECO:0007669"/>
    <property type="project" value="UniProtKB-KW"/>
</dbReference>
<evidence type="ECO:0000256" key="2">
    <source>
        <dbReference type="ARBA" id="ARBA00022723"/>
    </source>
</evidence>
<evidence type="ECO:0000259" key="9">
    <source>
        <dbReference type="Pfam" id="PF01761"/>
    </source>
</evidence>
<keyword evidence="5" id="KW-0456">Lyase</keyword>
<dbReference type="Gene3D" id="1.20.1090.10">
    <property type="entry name" value="Dehydroquinate synthase-like - alpha domain"/>
    <property type="match status" value="1"/>
</dbReference>
<evidence type="ECO:0000256" key="6">
    <source>
        <dbReference type="ARBA" id="ARBA00023993"/>
    </source>
</evidence>
<protein>
    <recommendedName>
        <fullName evidence="8">2-epi-5-epi-valiolone synthase</fullName>
        <ecNumber evidence="7">4.2.3.152</ecNumber>
    </recommendedName>
</protein>
<keyword evidence="2" id="KW-0479">Metal-binding</keyword>
<dbReference type="GO" id="GO:0000166">
    <property type="term" value="F:nucleotide binding"/>
    <property type="evidence" value="ECO:0007669"/>
    <property type="project" value="UniProtKB-KW"/>
</dbReference>
<dbReference type="RefSeq" id="WP_229891361.1">
    <property type="nucleotide sequence ID" value="NZ_BMTP01000011.1"/>
</dbReference>
<dbReference type="InterPro" id="IPR050071">
    <property type="entry name" value="Dehydroquinate_synthase"/>
</dbReference>
<keyword evidence="3" id="KW-0547">Nucleotide-binding</keyword>
<evidence type="ECO:0000256" key="1">
    <source>
        <dbReference type="ARBA" id="ARBA00001911"/>
    </source>
</evidence>
<dbReference type="EC" id="4.2.3.152" evidence="7"/>
<dbReference type="EMBL" id="BMTP01000011">
    <property type="protein sequence ID" value="GGU49747.1"/>
    <property type="molecule type" value="Genomic_DNA"/>
</dbReference>
<evidence type="ECO:0000256" key="5">
    <source>
        <dbReference type="ARBA" id="ARBA00023239"/>
    </source>
</evidence>
<comment type="catalytic activity">
    <reaction evidence="6">
        <text>D-sedoheptulose 7-phosphate = 2-epi-5-epi-valiolone + phosphate</text>
        <dbReference type="Rhea" id="RHEA:44184"/>
        <dbReference type="ChEBI" id="CHEBI:43474"/>
        <dbReference type="ChEBI" id="CHEBI:57483"/>
        <dbReference type="ChEBI" id="CHEBI:84187"/>
        <dbReference type="EC" id="4.2.3.152"/>
    </reaction>
</comment>
<evidence type="ECO:0000256" key="4">
    <source>
        <dbReference type="ARBA" id="ARBA00023027"/>
    </source>
</evidence>
<evidence type="ECO:0000259" key="10">
    <source>
        <dbReference type="Pfam" id="PF24621"/>
    </source>
</evidence>
<dbReference type="GO" id="GO:0017000">
    <property type="term" value="P:antibiotic biosynthetic process"/>
    <property type="evidence" value="ECO:0007669"/>
    <property type="project" value="InterPro"/>
</dbReference>
<comment type="cofactor">
    <cofactor evidence="1">
        <name>NAD(+)</name>
        <dbReference type="ChEBI" id="CHEBI:57540"/>
    </cofactor>
</comment>
<dbReference type="InterPro" id="IPR035872">
    <property type="entry name" value="EEVS-like"/>
</dbReference>
<evidence type="ECO:0000313" key="11">
    <source>
        <dbReference type="EMBL" id="GGU49747.1"/>
    </source>
</evidence>